<comment type="function">
    <text evidence="1">Required for replicative DNA synthesis. This DNA polymerase also exhibits 3' to 5' exonuclease activity.</text>
</comment>
<keyword evidence="9" id="KW-0269">Exonuclease</keyword>
<evidence type="ECO:0000259" key="14">
    <source>
        <dbReference type="SMART" id="SM00481"/>
    </source>
</evidence>
<dbReference type="CDD" id="cd07435">
    <property type="entry name" value="PHP_PolIIIA_POLC"/>
    <property type="match status" value="1"/>
</dbReference>
<dbReference type="InterPro" id="IPR006054">
    <property type="entry name" value="DnaQ"/>
</dbReference>
<dbReference type="InterPro" id="IPR029460">
    <property type="entry name" value="DNAPol_HHH"/>
</dbReference>
<dbReference type="InterPro" id="IPR040982">
    <property type="entry name" value="DNA_pol3_finger"/>
</dbReference>
<dbReference type="Gene3D" id="3.30.1900.20">
    <property type="match status" value="2"/>
</dbReference>
<dbReference type="InterPro" id="IPR044923">
    <property type="entry name" value="PolC_middle_finger_sf"/>
</dbReference>
<evidence type="ECO:0000256" key="7">
    <source>
        <dbReference type="ARBA" id="ARBA00022722"/>
    </source>
</evidence>
<evidence type="ECO:0000259" key="13">
    <source>
        <dbReference type="SMART" id="SM00479"/>
    </source>
</evidence>
<comment type="caution">
    <text evidence="15">The sequence shown here is derived from an EMBL/GenBank/DDBJ whole genome shotgun (WGS) entry which is preliminary data.</text>
</comment>
<feature type="region of interest" description="Disordered" evidence="12">
    <location>
        <begin position="110"/>
        <end position="159"/>
    </location>
</feature>
<dbReference type="Gene3D" id="3.20.20.140">
    <property type="entry name" value="Metal-dependent hydrolases"/>
    <property type="match status" value="2"/>
</dbReference>
<keyword evidence="4 15" id="KW-0808">Transferase</keyword>
<dbReference type="Gene3D" id="3.30.420.10">
    <property type="entry name" value="Ribonuclease H-like superfamily/Ribonuclease H"/>
    <property type="match status" value="1"/>
</dbReference>
<dbReference type="EC" id="2.7.7.7" evidence="2"/>
<name>A0A9D1AJP2_9FIRM</name>
<dbReference type="EMBL" id="DVGY01000106">
    <property type="protein sequence ID" value="HIR41138.1"/>
    <property type="molecule type" value="Genomic_DNA"/>
</dbReference>
<dbReference type="InterPro" id="IPR006308">
    <property type="entry name" value="Pol_III_a_PolC-type_gram_pos"/>
</dbReference>
<dbReference type="InterPro" id="IPR013520">
    <property type="entry name" value="Ribonucl_H"/>
</dbReference>
<keyword evidence="10" id="KW-0239">DNA-directed DNA polymerase</keyword>
<dbReference type="HAMAP" id="MF_00356">
    <property type="entry name" value="DNApol_PolC"/>
    <property type="match status" value="1"/>
</dbReference>
<dbReference type="Pfam" id="PF00929">
    <property type="entry name" value="RNase_T"/>
    <property type="match status" value="1"/>
</dbReference>
<evidence type="ECO:0000313" key="16">
    <source>
        <dbReference type="Proteomes" id="UP000886749"/>
    </source>
</evidence>
<dbReference type="GO" id="GO:0005737">
    <property type="term" value="C:cytoplasm"/>
    <property type="evidence" value="ECO:0007669"/>
    <property type="project" value="InterPro"/>
</dbReference>
<dbReference type="NCBIfam" id="TIGR01405">
    <property type="entry name" value="polC_Gram_pos"/>
    <property type="match status" value="1"/>
</dbReference>
<dbReference type="Pfam" id="PF17657">
    <property type="entry name" value="DNA_pol3_finger"/>
    <property type="match status" value="1"/>
</dbReference>
<dbReference type="InterPro" id="IPR036397">
    <property type="entry name" value="RNaseH_sf"/>
</dbReference>
<gene>
    <name evidence="15" type="ORF">IAB36_04860</name>
</gene>
<dbReference type="PANTHER" id="PTHR32294">
    <property type="entry name" value="DNA POLYMERASE III SUBUNIT ALPHA"/>
    <property type="match status" value="1"/>
</dbReference>
<dbReference type="Gene3D" id="1.10.150.700">
    <property type="entry name" value="PolC, middle finger domain"/>
    <property type="match status" value="1"/>
</dbReference>
<evidence type="ECO:0000313" key="15">
    <source>
        <dbReference type="EMBL" id="HIR41138.1"/>
    </source>
</evidence>
<dbReference type="Gene3D" id="1.10.150.870">
    <property type="match status" value="1"/>
</dbReference>
<dbReference type="Pfam" id="PF07733">
    <property type="entry name" value="DNA_pol3_alpha"/>
    <property type="match status" value="2"/>
</dbReference>
<keyword evidence="7" id="KW-0540">Nuclease</keyword>
<dbReference type="NCBIfam" id="TIGR00573">
    <property type="entry name" value="dnaq"/>
    <property type="match status" value="1"/>
</dbReference>
<feature type="domain" description="Polymerase/histidinol phosphatase N-terminal" evidence="14">
    <location>
        <begin position="298"/>
        <end position="370"/>
    </location>
</feature>
<evidence type="ECO:0000256" key="9">
    <source>
        <dbReference type="ARBA" id="ARBA00022839"/>
    </source>
</evidence>
<evidence type="ECO:0000256" key="8">
    <source>
        <dbReference type="ARBA" id="ARBA00022801"/>
    </source>
</evidence>
<dbReference type="CDD" id="cd04484">
    <property type="entry name" value="polC_OBF"/>
    <property type="match status" value="1"/>
</dbReference>
<keyword evidence="3" id="KW-0963">Cytoplasm</keyword>
<comment type="catalytic activity">
    <reaction evidence="11">
        <text>DNA(n) + a 2'-deoxyribonucleoside 5'-triphosphate = DNA(n+1) + diphosphate</text>
        <dbReference type="Rhea" id="RHEA:22508"/>
        <dbReference type="Rhea" id="RHEA-COMP:17339"/>
        <dbReference type="Rhea" id="RHEA-COMP:17340"/>
        <dbReference type="ChEBI" id="CHEBI:33019"/>
        <dbReference type="ChEBI" id="CHEBI:61560"/>
        <dbReference type="ChEBI" id="CHEBI:173112"/>
        <dbReference type="EC" id="2.7.7.7"/>
    </reaction>
</comment>
<dbReference type="InterPro" id="IPR004013">
    <property type="entry name" value="PHP_dom"/>
</dbReference>
<keyword evidence="5 15" id="KW-0548">Nucleotidyltransferase</keyword>
<dbReference type="GO" id="GO:0003887">
    <property type="term" value="F:DNA-directed DNA polymerase activity"/>
    <property type="evidence" value="ECO:0007669"/>
    <property type="project" value="UniProtKB-KW"/>
</dbReference>
<evidence type="ECO:0000256" key="11">
    <source>
        <dbReference type="ARBA" id="ARBA00049244"/>
    </source>
</evidence>
<feature type="compositionally biased region" description="Pro residues" evidence="12">
    <location>
        <begin position="111"/>
        <end position="152"/>
    </location>
</feature>
<dbReference type="CDD" id="cd06127">
    <property type="entry name" value="DEDDh"/>
    <property type="match status" value="1"/>
</dbReference>
<dbReference type="InterPro" id="IPR012340">
    <property type="entry name" value="NA-bd_OB-fold"/>
</dbReference>
<dbReference type="InterPro" id="IPR003141">
    <property type="entry name" value="Pol/His_phosphatase_N"/>
</dbReference>
<dbReference type="SMART" id="SM00479">
    <property type="entry name" value="EXOIII"/>
    <property type="match status" value="1"/>
</dbReference>
<evidence type="ECO:0000256" key="6">
    <source>
        <dbReference type="ARBA" id="ARBA00022705"/>
    </source>
</evidence>
<dbReference type="NCBIfam" id="NF001688">
    <property type="entry name" value="PRK00448.1"/>
    <property type="match status" value="1"/>
</dbReference>
<dbReference type="InterPro" id="IPR011708">
    <property type="entry name" value="DNA_pol3_alpha_NTPase_dom"/>
</dbReference>
<dbReference type="GO" id="GO:0006260">
    <property type="term" value="P:DNA replication"/>
    <property type="evidence" value="ECO:0007669"/>
    <property type="project" value="UniProtKB-KW"/>
</dbReference>
<evidence type="ECO:0000256" key="4">
    <source>
        <dbReference type="ARBA" id="ARBA00022679"/>
    </source>
</evidence>
<evidence type="ECO:0000256" key="1">
    <source>
        <dbReference type="ARBA" id="ARBA00003452"/>
    </source>
</evidence>
<dbReference type="InterPro" id="IPR012337">
    <property type="entry name" value="RNaseH-like_sf"/>
</dbReference>
<evidence type="ECO:0000256" key="2">
    <source>
        <dbReference type="ARBA" id="ARBA00012417"/>
    </source>
</evidence>
<dbReference type="Gene3D" id="2.40.50.140">
    <property type="entry name" value="Nucleic acid-binding proteins"/>
    <property type="match status" value="1"/>
</dbReference>
<dbReference type="GO" id="GO:0003677">
    <property type="term" value="F:DNA binding"/>
    <property type="evidence" value="ECO:0007669"/>
    <property type="project" value="InterPro"/>
</dbReference>
<keyword evidence="8" id="KW-0378">Hydrolase</keyword>
<accession>A0A9D1AJP2</accession>
<evidence type="ECO:0000256" key="12">
    <source>
        <dbReference type="SAM" id="MobiDB-lite"/>
    </source>
</evidence>
<dbReference type="FunFam" id="3.30.420.10:FF:000045">
    <property type="entry name" value="3'-5' exonuclease DinG"/>
    <property type="match status" value="1"/>
</dbReference>
<reference evidence="15" key="2">
    <citation type="journal article" date="2021" name="PeerJ">
        <title>Extensive microbial diversity within the chicken gut microbiome revealed by metagenomics and culture.</title>
        <authorList>
            <person name="Gilroy R."/>
            <person name="Ravi A."/>
            <person name="Getino M."/>
            <person name="Pursley I."/>
            <person name="Horton D.L."/>
            <person name="Alikhan N.F."/>
            <person name="Baker D."/>
            <person name="Gharbi K."/>
            <person name="Hall N."/>
            <person name="Watson M."/>
            <person name="Adriaenssens E.M."/>
            <person name="Foster-Nyarko E."/>
            <person name="Jarju S."/>
            <person name="Secka A."/>
            <person name="Antonio M."/>
            <person name="Oren A."/>
            <person name="Chaudhuri R.R."/>
            <person name="La Ragione R."/>
            <person name="Hildebrand F."/>
            <person name="Pallen M.J."/>
        </authorList>
    </citation>
    <scope>NUCLEOTIDE SEQUENCE</scope>
    <source>
        <strain evidence="15">CHK184-25365</strain>
    </source>
</reference>
<dbReference type="GO" id="GO:0008408">
    <property type="term" value="F:3'-5' exonuclease activity"/>
    <property type="evidence" value="ECO:0007669"/>
    <property type="project" value="InterPro"/>
</dbReference>
<proteinExistence type="inferred from homology"/>
<dbReference type="Gene3D" id="6.10.140.1510">
    <property type="match status" value="1"/>
</dbReference>
<dbReference type="PANTHER" id="PTHR32294:SF5">
    <property type="entry name" value="DNA POLYMERASE III POLC-TYPE"/>
    <property type="match status" value="1"/>
</dbReference>
<reference evidence="15" key="1">
    <citation type="submission" date="2020-10" db="EMBL/GenBank/DDBJ databases">
        <authorList>
            <person name="Gilroy R."/>
        </authorList>
    </citation>
    <scope>NUCLEOTIDE SEQUENCE</scope>
    <source>
        <strain evidence="15">CHK184-25365</strain>
    </source>
</reference>
<dbReference type="Proteomes" id="UP000886749">
    <property type="component" value="Unassembled WGS sequence"/>
</dbReference>
<evidence type="ECO:0000256" key="5">
    <source>
        <dbReference type="ARBA" id="ARBA00022695"/>
    </source>
</evidence>
<feature type="domain" description="Exonuclease" evidence="13">
    <location>
        <begin position="396"/>
        <end position="562"/>
    </location>
</feature>
<sequence length="1423" mass="160194">LRNLERQLKVGLEVNKVTVRPKYRPDLLTADYFEELKAILKSRTGIINGYFDQAIVTYQDRVLIIELQHGGLKLLRAAKVDEMIREILQDEFSVEVQVQFTGITQLDAKPQPQPDFVPFPDVPPPMEDIPFDPGMPPPPMDSQPYSPAPVSKPKPKRGKTSSVLNVLDLLPVHAKNGKTLIGKPVTQRPIELRSINNETSGAVTVWGDIFAAEDRMSRTGKLVIYTLQITDYTSSVILKILADVSKREAYDSLKPGVSVLVTGEAGYDKYDKEVNIRPTDITVFTREIPMDEEPEKRVELHMHTNISAMDGMTPASKLIRRAHDWGHRAVAITDHGVVQAFPEAMNTLDDIRKEDPDFKVIYGVESYFLNDDDIVEGKGSDGAITVGDSDRPIEGRYVVFDLETTGLNRQSDRIIEIGAVLVENGEILEEFDTYVNPQRSLPEKITDLTGIEESMLTDAPLEEEALEEFFKFCGEDPIFIAHNAPFDVGFLEAAAARQGRELHCTYLDTVPLCRKLLPKLRRVKLNLVAEHLKLGPFQHHRGSEDAMILAEIWLKLSKMLVEQHHLSKFSEITPAFRETEQLPYEEQLKKLRPYHQIILVQNSVGLKNLYRLISFSHLNYFYKKPRIPKSVLNQYREGLLLGSACEAGELYQAIVSGLPWEKLLEIASYYDYLEIQPVGNNAYLVRTGRVENEDVIRDYNRTVVNLGKALNKPVVATCDVHFLDPSDAIFREILMTGQGFDDAAYQPPLYLHTTREMLDEFAYLGEETARQVVIENPNKIADMISPDVRPIPKGTYPPSIPGSEEQLQEITWSHAKELYGDPLPEIVQKRLETELNSIIKNGFAVLYMIAQKLVQKSVEDGYQVGSRGSVGSSLVASMSGISEVNPLPPHYRCPNCKHSEFITDGSVGSGFDLPDKNCPNCGTKMKGDGHNIPFETFLGFKGDKSPDIDLNFADEYQSRSHRYTETLFGKDHVFKAGTISSLQDKTAYGYVKKYLEEKGMVVSRAEENRLTIGCTGVKRTTGQHPGGMVVVPNDYEVYDFTPVQHPADKADSDNITTHFDFHSLHDTILKLDQLGHVGPTHYKHLEDLTHTSVLDVPMNDPRVYSLLTSTKELGVTPEEIFSETGTFALPELGTPFVRQMLIDAQPKTFNDLLQISGLSHGTDVWLGNAQELIKNGTCTISEVIGTRDSIMTYLIQKGLEPDMAFKIMEITRKGKAKKLLTEEHIKAMKDHGVEDWYIDSCMKIKYMFPKAHAAAYDISAIRLGWYKIYYPLEFYASYFTVRNGDFDVENAVKGKEAIRFRLQQLMAKGNERSVKEEDEFNTSLLINEMLCRGFSFLPVDLYKSHATKYQIEDGKIRLPFAAVKGIGEAAAKNLYEAGKQGKYISVDDVTRRSGVSKSVIELLDQLGTFQGMPKTSQMTLFSF</sequence>
<dbReference type="Gene3D" id="1.20.5.140">
    <property type="match status" value="1"/>
</dbReference>
<dbReference type="Pfam" id="PF14579">
    <property type="entry name" value="HHH_6"/>
    <property type="match status" value="1"/>
</dbReference>
<dbReference type="SUPFAM" id="SSF53098">
    <property type="entry name" value="Ribonuclease H-like"/>
    <property type="match status" value="1"/>
</dbReference>
<keyword evidence="6" id="KW-0235">DNA replication</keyword>
<protein>
    <recommendedName>
        <fullName evidence="2">DNA-directed DNA polymerase</fullName>
        <ecNumber evidence="2">2.7.7.7</ecNumber>
    </recommendedName>
</protein>
<organism evidence="15 16">
    <name type="scientific">Candidatus Egerieicola pullicola</name>
    <dbReference type="NCBI Taxonomy" id="2840775"/>
    <lineage>
        <taxon>Bacteria</taxon>
        <taxon>Bacillati</taxon>
        <taxon>Bacillota</taxon>
        <taxon>Clostridia</taxon>
        <taxon>Eubacteriales</taxon>
        <taxon>Oscillospiraceae</taxon>
        <taxon>Oscillospiraceae incertae sedis</taxon>
        <taxon>Candidatus Egerieicola</taxon>
    </lineage>
</organism>
<dbReference type="Pfam" id="PF02811">
    <property type="entry name" value="PHP"/>
    <property type="match status" value="1"/>
</dbReference>
<evidence type="ECO:0000256" key="10">
    <source>
        <dbReference type="ARBA" id="ARBA00022932"/>
    </source>
</evidence>
<evidence type="ECO:0000256" key="3">
    <source>
        <dbReference type="ARBA" id="ARBA00022490"/>
    </source>
</evidence>
<feature type="non-terminal residue" evidence="15">
    <location>
        <position position="1"/>
    </location>
</feature>
<dbReference type="SMART" id="SM00481">
    <property type="entry name" value="POLIIIAc"/>
    <property type="match status" value="1"/>
</dbReference>
<dbReference type="InterPro" id="IPR004805">
    <property type="entry name" value="DnaE2/DnaE/PolC"/>
</dbReference>